<name>A0A939KJ21_9CLOT</name>
<proteinExistence type="predicted"/>
<keyword evidence="3" id="KW-1185">Reference proteome</keyword>
<dbReference type="GO" id="GO:0005524">
    <property type="term" value="F:ATP binding"/>
    <property type="evidence" value="ECO:0007669"/>
    <property type="project" value="InterPro"/>
</dbReference>
<dbReference type="InterPro" id="IPR002575">
    <property type="entry name" value="Aminoglycoside_PTrfase"/>
</dbReference>
<evidence type="ECO:0000313" key="2">
    <source>
        <dbReference type="EMBL" id="MBO1264586.1"/>
    </source>
</evidence>
<comment type="caution">
    <text evidence="2">The sequence shown here is derived from an EMBL/GenBank/DDBJ whole genome shotgun (WGS) entry which is preliminary data.</text>
</comment>
<evidence type="ECO:0000259" key="1">
    <source>
        <dbReference type="PROSITE" id="PS50011"/>
    </source>
</evidence>
<dbReference type="InterPro" id="IPR011009">
    <property type="entry name" value="Kinase-like_dom_sf"/>
</dbReference>
<accession>A0A939KJ21</accession>
<sequence length="280" mass="32040">MFSEARREKMMGRKIGTGRTAEVYEWSENRVIKLFYPGASLEEVNREYKIQSLLQRELPFLAEVYGLEKLGERIGLLYERVQGESLSAEIFRNPGKIFAYGQLMGRIQCDIHQVTLSSLPSVRKSIRGIITGSAYLLEKEKEVLLRILSHLPEGEAVCHMDFHPENIYVSEDRVTVLDWMTAGKGHPLADVARTQMILKYALLPEASLEERQQMDGARKELLRGHHKGYFPQGMNREEAKQLKVWETVLLAARLSEHLSEGEKAMISKVLSSRLEEIQIP</sequence>
<protein>
    <submittedName>
        <fullName evidence="2">Phosphotransferase</fullName>
    </submittedName>
</protein>
<dbReference type="Gene3D" id="3.90.1200.10">
    <property type="match status" value="1"/>
</dbReference>
<dbReference type="AlphaFoldDB" id="A0A939KJ21"/>
<gene>
    <name evidence="2" type="ORF">J3A84_05980</name>
</gene>
<dbReference type="SUPFAM" id="SSF56112">
    <property type="entry name" value="Protein kinase-like (PK-like)"/>
    <property type="match status" value="1"/>
</dbReference>
<evidence type="ECO:0000313" key="3">
    <source>
        <dbReference type="Proteomes" id="UP000664218"/>
    </source>
</evidence>
<dbReference type="PROSITE" id="PS50011">
    <property type="entry name" value="PROTEIN_KINASE_DOM"/>
    <property type="match status" value="1"/>
</dbReference>
<reference evidence="2" key="1">
    <citation type="submission" date="2021-03" db="EMBL/GenBank/DDBJ databases">
        <title>Proteiniclasticum marinus sp. nov., isolated from tidal flat sediment.</title>
        <authorList>
            <person name="Namirimu T."/>
            <person name="Yang J.-A."/>
            <person name="Yang S.-H."/>
            <person name="Kim Y.-J."/>
            <person name="Kwon K.K."/>
        </authorList>
    </citation>
    <scope>NUCLEOTIDE SEQUENCE</scope>
    <source>
        <strain evidence="2">SCR006</strain>
    </source>
</reference>
<dbReference type="EMBL" id="JAFNJU010000004">
    <property type="protein sequence ID" value="MBO1264586.1"/>
    <property type="molecule type" value="Genomic_DNA"/>
</dbReference>
<dbReference type="GO" id="GO:0004672">
    <property type="term" value="F:protein kinase activity"/>
    <property type="evidence" value="ECO:0007669"/>
    <property type="project" value="InterPro"/>
</dbReference>
<dbReference type="RefSeq" id="WP_207599109.1">
    <property type="nucleotide sequence ID" value="NZ_JAFNJU010000004.1"/>
</dbReference>
<feature type="domain" description="Protein kinase" evidence="1">
    <location>
        <begin position="9"/>
        <end position="280"/>
    </location>
</feature>
<dbReference type="InterPro" id="IPR000719">
    <property type="entry name" value="Prot_kinase_dom"/>
</dbReference>
<dbReference type="Pfam" id="PF01636">
    <property type="entry name" value="APH"/>
    <property type="match status" value="1"/>
</dbReference>
<organism evidence="2 3">
    <name type="scientific">Proteiniclasticum aestuarii</name>
    <dbReference type="NCBI Taxonomy" id="2817862"/>
    <lineage>
        <taxon>Bacteria</taxon>
        <taxon>Bacillati</taxon>
        <taxon>Bacillota</taxon>
        <taxon>Clostridia</taxon>
        <taxon>Eubacteriales</taxon>
        <taxon>Clostridiaceae</taxon>
        <taxon>Proteiniclasticum</taxon>
    </lineage>
</organism>
<dbReference type="Proteomes" id="UP000664218">
    <property type="component" value="Unassembled WGS sequence"/>
</dbReference>